<dbReference type="KEGG" id="vg:41702120"/>
<accession>A0A2S1MK43</accession>
<evidence type="ECO:0000313" key="1">
    <source>
        <dbReference type="EMBL" id="AWG87405.1"/>
    </source>
</evidence>
<sequence>MATSRQVQSLGRTPGGMGYSFLGTFDDNDQNNYCVLDLSAHPVACERDPYGNGLAAISVTQITVSNCALHIGNHLGNHYIYVGGARVQLPDVSNTSVTQFLDYLQACNPSLSFEFKLGRLTYTGNSAVIIPVRTGIGQHAKPIPHNLTHMLGFTGLGEVEYENDMCVVITPDVLGNSAPDLFGPVRDLVVSCAEVTYNRHSRQSVAVCSPCGTPGQAYTRDCSDLVRELNIPGGYLCSLTFTLTDAADRPVRFVHGVPLICVRILPITLQ</sequence>
<protein>
    <submittedName>
        <fullName evidence="1">LO5</fullName>
    </submittedName>
</protein>
<dbReference type="Proteomes" id="UP000290732">
    <property type="component" value="Segment"/>
</dbReference>
<dbReference type="GeneID" id="41702120"/>
<dbReference type="EMBL" id="MF946549">
    <property type="protein sequence ID" value="AWG87405.1"/>
    <property type="molecule type" value="Genomic_DNA"/>
</dbReference>
<name>A0A2S1MK43_9VIRU</name>
<dbReference type="RefSeq" id="YP_009553057.1">
    <property type="nucleotide sequence ID" value="NC_040698.1"/>
</dbReference>
<organism evidence="1">
    <name type="scientific">Symphysodon discus adomavirus 1</name>
    <dbReference type="NCBI Taxonomy" id="2175118"/>
    <lineage>
        <taxon>Viruses</taxon>
        <taxon>Adomaviruses</taxon>
    </lineage>
</organism>
<reference evidence="1" key="1">
    <citation type="submission" date="2017-09" db="EMBL/GenBank/DDBJ databases">
        <title>Adomaviruses: a putative new virus family provides insights into dsDNA virus evolution.</title>
        <authorList>
            <person name="Welch N.L."/>
            <person name="Yutin N."/>
            <person name="Dill J."/>
            <person name="Camus A."/>
            <person name="Pang Y.-Y.S."/>
            <person name="Schiller J.T."/>
            <person name="Pipas J.M."/>
            <person name="An P."/>
            <person name="Delwart E."/>
            <person name="Koda S."/>
            <person name="Subrimaniam K."/>
            <person name="Waltzek T."/>
            <person name="Koonin E.V."/>
            <person name="Buck C.B."/>
            <person name="Ng T.F.F."/>
        </authorList>
    </citation>
    <scope>NUCLEOTIDE SEQUENCE [LARGE SCALE GENOMIC DNA]</scope>
    <source>
        <strain evidence="1">UFL1</strain>
    </source>
</reference>
<proteinExistence type="predicted"/>